<protein>
    <submittedName>
        <fullName evidence="2">Uncharacterized protein</fullName>
    </submittedName>
</protein>
<evidence type="ECO:0000256" key="1">
    <source>
        <dbReference type="SAM" id="Phobius"/>
    </source>
</evidence>
<feature type="transmembrane region" description="Helical" evidence="1">
    <location>
        <begin position="88"/>
        <end position="108"/>
    </location>
</feature>
<keyword evidence="1" id="KW-0472">Membrane</keyword>
<sequence length="174" mass="19293">MISDFLIYVPVWLALVGWFVGSFARGRGVQSSGGMRDTVYGYAWLLGSLMIAFHILASYGLAHDWSHAAAIEATADESERVTGIRAGWGVYVNFVFATVWMGYSIAMTTRKRRWPAVDQAVFWFTAVIVFSATIVFETGAVRWLSIAGFTGLIISTLWPRQSPADPDAPVHRPR</sequence>
<feature type="transmembrane region" description="Helical" evidence="1">
    <location>
        <begin position="38"/>
        <end position="57"/>
    </location>
</feature>
<gene>
    <name evidence="2" type="ORF">Rcae01_03886</name>
</gene>
<accession>A0ABP9VUX5</accession>
<keyword evidence="1" id="KW-1133">Transmembrane helix</keyword>
<keyword evidence="3" id="KW-1185">Reference proteome</keyword>
<proteinExistence type="predicted"/>
<evidence type="ECO:0000313" key="2">
    <source>
        <dbReference type="EMBL" id="GAA5508420.1"/>
    </source>
</evidence>
<feature type="transmembrane region" description="Helical" evidence="1">
    <location>
        <begin position="120"/>
        <end position="136"/>
    </location>
</feature>
<keyword evidence="1" id="KW-0812">Transmembrane</keyword>
<dbReference type="Proteomes" id="UP001416858">
    <property type="component" value="Unassembled WGS sequence"/>
</dbReference>
<feature type="transmembrane region" description="Helical" evidence="1">
    <location>
        <begin position="6"/>
        <end position="26"/>
    </location>
</feature>
<dbReference type="EMBL" id="BAABRO010000009">
    <property type="protein sequence ID" value="GAA5508420.1"/>
    <property type="molecule type" value="Genomic_DNA"/>
</dbReference>
<comment type="caution">
    <text evidence="2">The sequence shown here is derived from an EMBL/GenBank/DDBJ whole genome shotgun (WGS) entry which is preliminary data.</text>
</comment>
<reference evidence="2 3" key="1">
    <citation type="submission" date="2024-02" db="EMBL/GenBank/DDBJ databases">
        <title>Rhodopirellula caenicola NBRC 110016.</title>
        <authorList>
            <person name="Ichikawa N."/>
            <person name="Katano-Makiyama Y."/>
            <person name="Hidaka K."/>
        </authorList>
    </citation>
    <scope>NUCLEOTIDE SEQUENCE [LARGE SCALE GENOMIC DNA]</scope>
    <source>
        <strain evidence="2 3">NBRC 110016</strain>
    </source>
</reference>
<organism evidence="2 3">
    <name type="scientific">Novipirellula caenicola</name>
    <dbReference type="NCBI Taxonomy" id="1536901"/>
    <lineage>
        <taxon>Bacteria</taxon>
        <taxon>Pseudomonadati</taxon>
        <taxon>Planctomycetota</taxon>
        <taxon>Planctomycetia</taxon>
        <taxon>Pirellulales</taxon>
        <taxon>Pirellulaceae</taxon>
        <taxon>Novipirellula</taxon>
    </lineage>
</organism>
<name>A0ABP9VUX5_9BACT</name>
<evidence type="ECO:0000313" key="3">
    <source>
        <dbReference type="Proteomes" id="UP001416858"/>
    </source>
</evidence>